<dbReference type="EMBL" id="JAJSPL020000016">
    <property type="protein sequence ID" value="KAK7742121.1"/>
    <property type="molecule type" value="Genomic_DNA"/>
</dbReference>
<sequence>MKEQTAALPPFQTNISPATEDKHSTNITRSPGNSAIAYTASGPSSTLRYGGTMETVQTVANTVYNQSEVARQPSGAYDPIRRHVYRESELSSISSGFGDGDIIIPPPSALHNLTGASRISYQKVPGVSRKDSVAQASEAGESNRDTIYTTTSEDMPQRYRTVDSWVNQQTGRIQRAAQNANEDVPPVPMMPPEEKYTMMMDDEEPRRPDTVPLTVPLPVPLPTLPEGAATLPGQYAESKEMNP</sequence>
<gene>
    <name evidence="2" type="ORF">SLS53_004707</name>
</gene>
<keyword evidence="3" id="KW-1185">Reference proteome</keyword>
<reference evidence="2 3" key="1">
    <citation type="journal article" date="2023" name="PLoS ONE">
        <title>Cytospora paraplurivora sp. nov. isolated from orchards with fruit tree decline syndrome in Ontario, Canada.</title>
        <authorList>
            <person name="Ilyukhin E."/>
            <person name="Nguyen H.D.T."/>
            <person name="Castle A.J."/>
            <person name="Ellouze W."/>
        </authorList>
    </citation>
    <scope>NUCLEOTIDE SEQUENCE [LARGE SCALE GENOMIC DNA]</scope>
    <source>
        <strain evidence="2 3">FDS-564</strain>
    </source>
</reference>
<evidence type="ECO:0000313" key="2">
    <source>
        <dbReference type="EMBL" id="KAK7742121.1"/>
    </source>
</evidence>
<feature type="region of interest" description="Disordered" evidence="1">
    <location>
        <begin position="1"/>
        <end position="35"/>
    </location>
</feature>
<proteinExistence type="predicted"/>
<evidence type="ECO:0000256" key="1">
    <source>
        <dbReference type="SAM" id="MobiDB-lite"/>
    </source>
</evidence>
<dbReference type="AlphaFoldDB" id="A0AAN9U7S2"/>
<feature type="region of interest" description="Disordered" evidence="1">
    <location>
        <begin position="202"/>
        <end position="243"/>
    </location>
</feature>
<accession>A0AAN9U7S2</accession>
<protein>
    <submittedName>
        <fullName evidence="2">Uncharacterized protein</fullName>
    </submittedName>
</protein>
<evidence type="ECO:0000313" key="3">
    <source>
        <dbReference type="Proteomes" id="UP001320245"/>
    </source>
</evidence>
<organism evidence="2 3">
    <name type="scientific">Cytospora paraplurivora</name>
    <dbReference type="NCBI Taxonomy" id="2898453"/>
    <lineage>
        <taxon>Eukaryota</taxon>
        <taxon>Fungi</taxon>
        <taxon>Dikarya</taxon>
        <taxon>Ascomycota</taxon>
        <taxon>Pezizomycotina</taxon>
        <taxon>Sordariomycetes</taxon>
        <taxon>Sordariomycetidae</taxon>
        <taxon>Diaporthales</taxon>
        <taxon>Cytosporaceae</taxon>
        <taxon>Cytospora</taxon>
    </lineage>
</organism>
<dbReference type="Proteomes" id="UP001320245">
    <property type="component" value="Unassembled WGS sequence"/>
</dbReference>
<name>A0AAN9U7S2_9PEZI</name>
<comment type="caution">
    <text evidence="2">The sequence shown here is derived from an EMBL/GenBank/DDBJ whole genome shotgun (WGS) entry which is preliminary data.</text>
</comment>